<gene>
    <name evidence="1" type="ORF">SASC598J21_007780</name>
</gene>
<comment type="caution">
    <text evidence="1">The sequence shown here is derived from an EMBL/GenBank/DDBJ whole genome shotgun (WGS) entry which is preliminary data.</text>
</comment>
<evidence type="ECO:0000313" key="1">
    <source>
        <dbReference type="EMBL" id="KEQ01438.1"/>
    </source>
</evidence>
<dbReference type="Proteomes" id="UP000027644">
    <property type="component" value="Unassembled WGS sequence"/>
</dbReference>
<sequence length="65" mass="7323">MKYSLFDTVSLTEDIPEYNLKSGMIGAIIDVYTKPDESYEVEFCDENGRTIEILALSPDKLSKVS</sequence>
<name>A0A074V7N0_9NEIS</name>
<dbReference type="InterPro" id="IPR032568">
    <property type="entry name" value="DUF4926"/>
</dbReference>
<proteinExistence type="predicted"/>
<dbReference type="AlphaFoldDB" id="A0A074V7N0"/>
<evidence type="ECO:0008006" key="3">
    <source>
        <dbReference type="Google" id="ProtNLM"/>
    </source>
</evidence>
<dbReference type="EMBL" id="AVQL01000417">
    <property type="protein sequence ID" value="KEQ01438.1"/>
    <property type="molecule type" value="Genomic_DNA"/>
</dbReference>
<accession>A0A074V7N0</accession>
<evidence type="ECO:0000313" key="2">
    <source>
        <dbReference type="Proteomes" id="UP000027644"/>
    </source>
</evidence>
<organism evidence="1 2">
    <name type="scientific">Snodgrassella alvi SCGC AB-598-J21</name>
    <dbReference type="NCBI Taxonomy" id="1385367"/>
    <lineage>
        <taxon>Bacteria</taxon>
        <taxon>Pseudomonadati</taxon>
        <taxon>Pseudomonadota</taxon>
        <taxon>Betaproteobacteria</taxon>
        <taxon>Neisseriales</taxon>
        <taxon>Neisseriaceae</taxon>
        <taxon>Snodgrassella</taxon>
    </lineage>
</organism>
<dbReference type="Pfam" id="PF16277">
    <property type="entry name" value="DUF4926"/>
    <property type="match status" value="1"/>
</dbReference>
<protein>
    <recommendedName>
        <fullName evidence="3">DUF4926 domain-containing protein</fullName>
    </recommendedName>
</protein>
<reference evidence="1 2" key="1">
    <citation type="journal article" date="2014" name="PLoS Genet.">
        <title>Hidden diversity in honey bee gut symbionts detected by single-cell genomics.</title>
        <authorList>
            <person name="Engel P."/>
            <person name="Stepanauskas R."/>
            <person name="Moran N."/>
        </authorList>
    </citation>
    <scope>NUCLEOTIDE SEQUENCE [LARGE SCALE GENOMIC DNA]</scope>
    <source>
        <strain evidence="1 2">SCGC AB-598-J21</strain>
    </source>
</reference>